<dbReference type="AlphaFoldDB" id="A0A699SPT3"/>
<evidence type="ECO:0000313" key="2">
    <source>
        <dbReference type="EMBL" id="GFC99904.1"/>
    </source>
</evidence>
<comment type="caution">
    <text evidence="2">The sequence shown here is derived from an EMBL/GenBank/DDBJ whole genome shotgun (WGS) entry which is preliminary data.</text>
</comment>
<name>A0A699SPT3_TANCI</name>
<sequence>MPSKLDLSFIGLNEFANKPVAENTKSSEEETKAVRKNVDAPIIEEWVSNNKEENVTQPKIMKKTVKHSIPKIEFVKPRQQEKTARKIVKKVEQNRQNTHRPRG</sequence>
<dbReference type="EMBL" id="BKCJ011181449">
    <property type="protein sequence ID" value="GFC99904.1"/>
    <property type="molecule type" value="Genomic_DNA"/>
</dbReference>
<organism evidence="2">
    <name type="scientific">Tanacetum cinerariifolium</name>
    <name type="common">Dalmatian daisy</name>
    <name type="synonym">Chrysanthemum cinerariifolium</name>
    <dbReference type="NCBI Taxonomy" id="118510"/>
    <lineage>
        <taxon>Eukaryota</taxon>
        <taxon>Viridiplantae</taxon>
        <taxon>Streptophyta</taxon>
        <taxon>Embryophyta</taxon>
        <taxon>Tracheophyta</taxon>
        <taxon>Spermatophyta</taxon>
        <taxon>Magnoliopsida</taxon>
        <taxon>eudicotyledons</taxon>
        <taxon>Gunneridae</taxon>
        <taxon>Pentapetalae</taxon>
        <taxon>asterids</taxon>
        <taxon>campanulids</taxon>
        <taxon>Asterales</taxon>
        <taxon>Asteraceae</taxon>
        <taxon>Asteroideae</taxon>
        <taxon>Anthemideae</taxon>
        <taxon>Anthemidinae</taxon>
        <taxon>Tanacetum</taxon>
    </lineage>
</organism>
<proteinExistence type="predicted"/>
<protein>
    <submittedName>
        <fullName evidence="2">Uncharacterized protein</fullName>
    </submittedName>
</protein>
<feature type="region of interest" description="Disordered" evidence="1">
    <location>
        <begin position="78"/>
        <end position="103"/>
    </location>
</feature>
<evidence type="ECO:0000256" key="1">
    <source>
        <dbReference type="SAM" id="MobiDB-lite"/>
    </source>
</evidence>
<accession>A0A699SPT3</accession>
<gene>
    <name evidence="2" type="ORF">Tci_871874</name>
</gene>
<feature type="non-terminal residue" evidence="2">
    <location>
        <position position="103"/>
    </location>
</feature>
<reference evidence="2" key="1">
    <citation type="journal article" date="2019" name="Sci. Rep.">
        <title>Draft genome of Tanacetum cinerariifolium, the natural source of mosquito coil.</title>
        <authorList>
            <person name="Yamashiro T."/>
            <person name="Shiraishi A."/>
            <person name="Satake H."/>
            <person name="Nakayama K."/>
        </authorList>
    </citation>
    <scope>NUCLEOTIDE SEQUENCE</scope>
</reference>
<feature type="compositionally biased region" description="Basic and acidic residues" evidence="1">
    <location>
        <begin position="78"/>
        <end position="93"/>
    </location>
</feature>